<protein>
    <submittedName>
        <fullName evidence="1">Uncharacterized protein</fullName>
    </submittedName>
</protein>
<name>A0ABQ2MUW0_9MICO</name>
<organism evidence="1 2">
    <name type="scientific">Microbacterium nanhaiense</name>
    <dbReference type="NCBI Taxonomy" id="1301026"/>
    <lineage>
        <taxon>Bacteria</taxon>
        <taxon>Bacillati</taxon>
        <taxon>Actinomycetota</taxon>
        <taxon>Actinomycetes</taxon>
        <taxon>Micrococcales</taxon>
        <taxon>Microbacteriaceae</taxon>
        <taxon>Microbacterium</taxon>
    </lineage>
</organism>
<dbReference type="RefSeq" id="WP_188699390.1">
    <property type="nucleotide sequence ID" value="NZ_BMMQ01000001.1"/>
</dbReference>
<keyword evidence="2" id="KW-1185">Reference proteome</keyword>
<sequence length="117" mass="13487">MTDKQHAYDPDLPYVVEHASHVFARFPSEEWAEAFIEPRRYGSDYKIIDTTPAPRVPEDAEHVVWIFAATPNYRMYAEKKNGLWFHEDARNGCALEDLPGVTPETTFTVLDERKSDA</sequence>
<proteinExistence type="predicted"/>
<comment type="caution">
    <text evidence="1">The sequence shown here is derived from an EMBL/GenBank/DDBJ whole genome shotgun (WGS) entry which is preliminary data.</text>
</comment>
<reference evidence="2" key="1">
    <citation type="journal article" date="2019" name="Int. J. Syst. Evol. Microbiol.">
        <title>The Global Catalogue of Microorganisms (GCM) 10K type strain sequencing project: providing services to taxonomists for standard genome sequencing and annotation.</title>
        <authorList>
            <consortium name="The Broad Institute Genomics Platform"/>
            <consortium name="The Broad Institute Genome Sequencing Center for Infectious Disease"/>
            <person name="Wu L."/>
            <person name="Ma J."/>
        </authorList>
    </citation>
    <scope>NUCLEOTIDE SEQUENCE [LARGE SCALE GENOMIC DNA]</scope>
    <source>
        <strain evidence="2">CGMCC 4.7181</strain>
    </source>
</reference>
<evidence type="ECO:0000313" key="1">
    <source>
        <dbReference type="EMBL" id="GGO59060.1"/>
    </source>
</evidence>
<dbReference type="EMBL" id="BMMQ01000001">
    <property type="protein sequence ID" value="GGO59060.1"/>
    <property type="molecule type" value="Genomic_DNA"/>
</dbReference>
<accession>A0ABQ2MUW0</accession>
<gene>
    <name evidence="1" type="ORF">GCM10010910_01100</name>
</gene>
<evidence type="ECO:0000313" key="2">
    <source>
        <dbReference type="Proteomes" id="UP000638043"/>
    </source>
</evidence>
<dbReference type="Proteomes" id="UP000638043">
    <property type="component" value="Unassembled WGS sequence"/>
</dbReference>